<comment type="caution">
    <text evidence="1">The sequence shown here is derived from an EMBL/GenBank/DDBJ whole genome shotgun (WGS) entry which is preliminary data.</text>
</comment>
<proteinExistence type="predicted"/>
<keyword evidence="2" id="KW-1185">Reference proteome</keyword>
<organism evidence="1 2">
    <name type="scientific">Virgisporangium aurantiacum</name>
    <dbReference type="NCBI Taxonomy" id="175570"/>
    <lineage>
        <taxon>Bacteria</taxon>
        <taxon>Bacillati</taxon>
        <taxon>Actinomycetota</taxon>
        <taxon>Actinomycetes</taxon>
        <taxon>Micromonosporales</taxon>
        <taxon>Micromonosporaceae</taxon>
        <taxon>Virgisporangium</taxon>
    </lineage>
</organism>
<evidence type="ECO:0000313" key="2">
    <source>
        <dbReference type="Proteomes" id="UP000612585"/>
    </source>
</evidence>
<gene>
    <name evidence="1" type="ORF">Vau01_123130</name>
</gene>
<accession>A0A8J4EAI1</accession>
<dbReference type="EMBL" id="BOPG01000130">
    <property type="protein sequence ID" value="GIJ64797.1"/>
    <property type="molecule type" value="Genomic_DNA"/>
</dbReference>
<reference evidence="1" key="1">
    <citation type="submission" date="2021-01" db="EMBL/GenBank/DDBJ databases">
        <title>Whole genome shotgun sequence of Virgisporangium aurantiacum NBRC 16421.</title>
        <authorList>
            <person name="Komaki H."/>
            <person name="Tamura T."/>
        </authorList>
    </citation>
    <scope>NUCLEOTIDE SEQUENCE</scope>
    <source>
        <strain evidence="1">NBRC 16421</strain>
    </source>
</reference>
<evidence type="ECO:0000313" key="1">
    <source>
        <dbReference type="EMBL" id="GIJ64797.1"/>
    </source>
</evidence>
<evidence type="ECO:0008006" key="3">
    <source>
        <dbReference type="Google" id="ProtNLM"/>
    </source>
</evidence>
<protein>
    <recommendedName>
        <fullName evidence="3">Ferredoxin</fullName>
    </recommendedName>
</protein>
<dbReference type="AlphaFoldDB" id="A0A8J4EAI1"/>
<sequence>MAKVWVVYWDPMPVVVDSAGLQVANCPEERRLLGPPEAYLRGRWADRDWRNVPGPFYGAQTDSCWTGREVAPRHVVYEDEFGSEIVYRQPKNASEVHLLLTAALNDPFGAYAADGDDHWTLELVVEWWADRGRLSAWIDGVQRQWSTSERADERDNAVGLREFAHYLGNGLEADLRVYGFWLDNRRPPQVHETLPHLNRP</sequence>
<name>A0A8J4EAI1_9ACTN</name>
<dbReference type="Proteomes" id="UP000612585">
    <property type="component" value="Unassembled WGS sequence"/>
</dbReference>